<evidence type="ECO:0000313" key="4">
    <source>
        <dbReference type="Proteomes" id="UP000271227"/>
    </source>
</evidence>
<evidence type="ECO:0000313" key="3">
    <source>
        <dbReference type="EMBL" id="RMB08625.1"/>
    </source>
</evidence>
<evidence type="ECO:0000256" key="1">
    <source>
        <dbReference type="ARBA" id="ARBA00022723"/>
    </source>
</evidence>
<dbReference type="PANTHER" id="PTHR20883">
    <property type="entry name" value="PHYTANOYL-COA DIOXYGENASE DOMAIN CONTAINING 1"/>
    <property type="match status" value="1"/>
</dbReference>
<sequence length="292" mass="32160">MTDERPSLDETALTPWLQGRSFADWRTQYDEAGYVIFENVLNPREVAAIREALAPHLKRDISGRNDFEGLQSNRIYALLAKSPVFADMVAHPLALAFAEADLGPTCLLSACLAINLHPGETVQPWHTDDGHIPLPSPHPPFGVSTFWAIDDTTEDNGATEVLPGSHTWPTADVDVALSPGAFRDRKIRDVNDDPAPRADAIRACMPSGSLMVTKSALWHRGGANRSRTPRLIVTPQYCAGWARQLENMMAAISKDVAATLPERVRELVGYSIHPPFMGYVDGVHPRKTLERP</sequence>
<dbReference type="AlphaFoldDB" id="A0A3M0CIG7"/>
<dbReference type="GO" id="GO:0005506">
    <property type="term" value="F:iron ion binding"/>
    <property type="evidence" value="ECO:0007669"/>
    <property type="project" value="UniProtKB-ARBA"/>
</dbReference>
<dbReference type="EMBL" id="REFR01000010">
    <property type="protein sequence ID" value="RMB08625.1"/>
    <property type="molecule type" value="Genomic_DNA"/>
</dbReference>
<protein>
    <submittedName>
        <fullName evidence="3">Ectoine hydroxylase-related dioxygenase (Phytanoyl-CoA dioxygenase family)</fullName>
    </submittedName>
</protein>
<dbReference type="Gene3D" id="2.60.120.620">
    <property type="entry name" value="q2cbj1_9rhob like domain"/>
    <property type="match status" value="1"/>
</dbReference>
<keyword evidence="1" id="KW-0479">Metal-binding</keyword>
<name>A0A3M0CIG7_9PROT</name>
<dbReference type="SUPFAM" id="SSF51197">
    <property type="entry name" value="Clavaminate synthase-like"/>
    <property type="match status" value="1"/>
</dbReference>
<keyword evidence="3" id="KW-0560">Oxidoreductase</keyword>
<dbReference type="OrthoDB" id="9796766at2"/>
<dbReference type="RefSeq" id="WP_121938379.1">
    <property type="nucleotide sequence ID" value="NZ_REFR01000010.1"/>
</dbReference>
<dbReference type="PANTHER" id="PTHR20883:SF15">
    <property type="entry name" value="PHYTANOYL-COA DIOXYGENASE DOMAIN-CONTAINING PROTEIN 1"/>
    <property type="match status" value="1"/>
</dbReference>
<reference evidence="3 4" key="1">
    <citation type="submission" date="2018-10" db="EMBL/GenBank/DDBJ databases">
        <title>Genomic Encyclopedia of Archaeal and Bacterial Type Strains, Phase II (KMG-II): from individual species to whole genera.</title>
        <authorList>
            <person name="Goeker M."/>
        </authorList>
    </citation>
    <scope>NUCLEOTIDE SEQUENCE [LARGE SCALE GENOMIC DNA]</scope>
    <source>
        <strain evidence="3 4">DSM 25217</strain>
    </source>
</reference>
<organism evidence="3 4">
    <name type="scientific">Eilatimonas milleporae</name>
    <dbReference type="NCBI Taxonomy" id="911205"/>
    <lineage>
        <taxon>Bacteria</taxon>
        <taxon>Pseudomonadati</taxon>
        <taxon>Pseudomonadota</taxon>
        <taxon>Alphaproteobacteria</taxon>
        <taxon>Kordiimonadales</taxon>
        <taxon>Kordiimonadaceae</taxon>
        <taxon>Eilatimonas</taxon>
    </lineage>
</organism>
<gene>
    <name evidence="3" type="ORF">BXY39_1260</name>
</gene>
<dbReference type="Proteomes" id="UP000271227">
    <property type="component" value="Unassembled WGS sequence"/>
</dbReference>
<comment type="caution">
    <text evidence="3">The sequence shown here is derived from an EMBL/GenBank/DDBJ whole genome shotgun (WGS) entry which is preliminary data.</text>
</comment>
<accession>A0A3M0CIG7</accession>
<keyword evidence="2" id="KW-0408">Iron</keyword>
<keyword evidence="4" id="KW-1185">Reference proteome</keyword>
<dbReference type="GO" id="GO:0016706">
    <property type="term" value="F:2-oxoglutarate-dependent dioxygenase activity"/>
    <property type="evidence" value="ECO:0007669"/>
    <property type="project" value="UniProtKB-ARBA"/>
</dbReference>
<dbReference type="InParanoid" id="A0A3M0CIG7"/>
<proteinExistence type="predicted"/>
<dbReference type="InterPro" id="IPR008775">
    <property type="entry name" value="Phytyl_CoA_dOase-like"/>
</dbReference>
<dbReference type="Pfam" id="PF05721">
    <property type="entry name" value="PhyH"/>
    <property type="match status" value="1"/>
</dbReference>
<evidence type="ECO:0000256" key="2">
    <source>
        <dbReference type="ARBA" id="ARBA00023004"/>
    </source>
</evidence>
<keyword evidence="3" id="KW-0223">Dioxygenase</keyword>